<evidence type="ECO:0000313" key="3">
    <source>
        <dbReference type="Proteomes" id="UP001209417"/>
    </source>
</evidence>
<reference evidence="2" key="1">
    <citation type="submission" date="2022-11" db="EMBL/GenBank/DDBJ databases">
        <title>Genomic repertoires linked with pathogenic potency of arthritogenic Prevotella copri isolated from the gut of rheumatoid arthritis patients.</title>
        <authorList>
            <person name="Nii T."/>
            <person name="Maeda Y."/>
            <person name="Motooka D."/>
            <person name="Naito M."/>
            <person name="Matsumoto Y."/>
            <person name="Ogawa T."/>
            <person name="Oguro-Igashira E."/>
            <person name="Kishikawa T."/>
            <person name="Yamashita M."/>
            <person name="Koizumi S."/>
            <person name="Kurakawa T."/>
            <person name="Okumura R."/>
            <person name="Kayama H."/>
            <person name="Murakami M."/>
            <person name="Sakaguchi T."/>
            <person name="Das B."/>
            <person name="Nakamura S."/>
            <person name="Okada Y."/>
            <person name="Kumanogoh A."/>
            <person name="Takeda K."/>
        </authorList>
    </citation>
    <scope>NUCLEOTIDE SEQUENCE</scope>
    <source>
        <strain evidence="2">H019-1</strain>
    </source>
</reference>
<dbReference type="AlphaFoldDB" id="A0AAW5UAU7"/>
<protein>
    <submittedName>
        <fullName evidence="2">Uncharacterized protein</fullName>
    </submittedName>
</protein>
<feature type="compositionally biased region" description="Polar residues" evidence="1">
    <location>
        <begin position="59"/>
        <end position="74"/>
    </location>
</feature>
<organism evidence="2 3">
    <name type="scientific">Segatella copri</name>
    <dbReference type="NCBI Taxonomy" id="165179"/>
    <lineage>
        <taxon>Bacteria</taxon>
        <taxon>Pseudomonadati</taxon>
        <taxon>Bacteroidota</taxon>
        <taxon>Bacteroidia</taxon>
        <taxon>Bacteroidales</taxon>
        <taxon>Prevotellaceae</taxon>
        <taxon>Segatella</taxon>
    </lineage>
</organism>
<comment type="caution">
    <text evidence="2">The sequence shown here is derived from an EMBL/GenBank/DDBJ whole genome shotgun (WGS) entry which is preliminary data.</text>
</comment>
<dbReference type="EMBL" id="JAPDVG010000001">
    <property type="protein sequence ID" value="MCW4132846.1"/>
    <property type="molecule type" value="Genomic_DNA"/>
</dbReference>
<evidence type="ECO:0000313" key="2">
    <source>
        <dbReference type="EMBL" id="MCW4132846.1"/>
    </source>
</evidence>
<feature type="region of interest" description="Disordered" evidence="1">
    <location>
        <begin position="33"/>
        <end position="123"/>
    </location>
</feature>
<accession>A0AAW5UAU7</accession>
<dbReference type="RefSeq" id="WP_264953232.1">
    <property type="nucleotide sequence ID" value="NZ_JAPDVE010000004.1"/>
</dbReference>
<dbReference type="Proteomes" id="UP001209417">
    <property type="component" value="Unassembled WGS sequence"/>
</dbReference>
<proteinExistence type="predicted"/>
<gene>
    <name evidence="2" type="ORF">ONT19_14935</name>
</gene>
<sequence>MKTDFSINVNVSLGVTPEVIALVGAILSKKPVPVVAEQQPSKDDHQEDAPQAPQKKPNGRSSKTAKAEQEQQPSGEEAAPGKTEDNADGDNDTNDTKDEAQAQTQEQQPQPPIDKAPASKFPTAADLRKAMNDLRDRIEGEDYANKKNTDAKVKALHRLVTSTLKNVAALFGAEKPSEIVEDKRQAFMDEIALLELSSDGSKLEKPLAF</sequence>
<evidence type="ECO:0000256" key="1">
    <source>
        <dbReference type="SAM" id="MobiDB-lite"/>
    </source>
</evidence>
<name>A0AAW5UAU7_9BACT</name>